<sequence>MSGSLNSSKSLHSPNFKGILILALAFLFIIGGIVQFNRPYPLVEAKPTSQSANLPGSFTVTFPEQGESAVGTENLGLVASSAVKTPVPIASVAKIMTAYLVLKAHPLQLGQDGPSLTMDAQDFIEYQQAANNGYSVLKIAQGESLTERQLLEGLLLPSGDNIADKLGRWVSGSNAAFVTKMNDTAKSLGMTVTNYADASGVSQTTVSNAVDQIKIAQEAMKDPVFREIVAMPQATLPVAGTVFNVNGMLGKHGVVGIKTGSTSKAGGNFVSATPVVAGDKKHYIIAVVLGQQSVRSLDSALNENVKILDQVRSEFKLYPITPPSAGFGQISSAWNSNSELKATQPVQIFGYPGMEIAYSIKIDNQQLPISPNKNVATLTIQSGQEIQTTPLQNTQPINSPGFLWRLFRY</sequence>
<dbReference type="EMBL" id="OMOF01000634">
    <property type="protein sequence ID" value="SPF53469.1"/>
    <property type="molecule type" value="Genomic_DNA"/>
</dbReference>
<evidence type="ECO:0000256" key="6">
    <source>
        <dbReference type="ARBA" id="ARBA00023316"/>
    </source>
</evidence>
<dbReference type="GO" id="GO:0071555">
    <property type="term" value="P:cell wall organization"/>
    <property type="evidence" value="ECO:0007669"/>
    <property type="project" value="UniProtKB-KW"/>
</dbReference>
<keyword evidence="5" id="KW-0573">Peptidoglycan synthesis</keyword>
<dbReference type="PRINTS" id="PR00725">
    <property type="entry name" value="DADACBPTASE1"/>
</dbReference>
<feature type="active site" description="Proton acceptor" evidence="7">
    <location>
        <position position="94"/>
    </location>
</feature>
<feature type="active site" description="Acyl-ester intermediate" evidence="7">
    <location>
        <position position="91"/>
    </location>
</feature>
<keyword evidence="10" id="KW-1133">Transmembrane helix</keyword>
<dbReference type="PANTHER" id="PTHR21581:SF33">
    <property type="entry name" value="D-ALANYL-D-ALANINE CARBOXYPEPTIDASE DACB"/>
    <property type="match status" value="1"/>
</dbReference>
<evidence type="ECO:0000256" key="4">
    <source>
        <dbReference type="ARBA" id="ARBA00022960"/>
    </source>
</evidence>
<dbReference type="Gene3D" id="3.40.710.10">
    <property type="entry name" value="DD-peptidase/beta-lactamase superfamily"/>
    <property type="match status" value="1"/>
</dbReference>
<gene>
    <name evidence="12" type="ORF">SBF1_670003</name>
</gene>
<accession>A0A2U3LNS1</accession>
<evidence type="ECO:0000256" key="9">
    <source>
        <dbReference type="RuleBase" id="RU004016"/>
    </source>
</evidence>
<evidence type="ECO:0000313" key="12">
    <source>
        <dbReference type="EMBL" id="SPF53469.1"/>
    </source>
</evidence>
<keyword evidence="6" id="KW-0961">Cell wall biogenesis/degradation</keyword>
<dbReference type="Proteomes" id="UP000238916">
    <property type="component" value="Unassembled WGS sequence"/>
</dbReference>
<feature type="active site" evidence="7">
    <location>
        <position position="158"/>
    </location>
</feature>
<dbReference type="Pfam" id="PF00768">
    <property type="entry name" value="Peptidase_S11"/>
    <property type="match status" value="1"/>
</dbReference>
<dbReference type="GO" id="GO:0009252">
    <property type="term" value="P:peptidoglycan biosynthetic process"/>
    <property type="evidence" value="ECO:0007669"/>
    <property type="project" value="UniProtKB-KW"/>
</dbReference>
<protein>
    <submittedName>
        <fullName evidence="12">Peptidase S11</fullName>
    </submittedName>
</protein>
<evidence type="ECO:0000256" key="8">
    <source>
        <dbReference type="PIRSR" id="PIRSR618044-2"/>
    </source>
</evidence>
<comment type="similarity">
    <text evidence="1 9">Belongs to the peptidase S11 family.</text>
</comment>
<keyword evidence="10" id="KW-0812">Transmembrane</keyword>
<evidence type="ECO:0000256" key="5">
    <source>
        <dbReference type="ARBA" id="ARBA00022984"/>
    </source>
</evidence>
<dbReference type="AlphaFoldDB" id="A0A2U3LNS1"/>
<proteinExistence type="inferred from homology"/>
<evidence type="ECO:0000256" key="10">
    <source>
        <dbReference type="SAM" id="Phobius"/>
    </source>
</evidence>
<dbReference type="GO" id="GO:0006508">
    <property type="term" value="P:proteolysis"/>
    <property type="evidence" value="ECO:0007669"/>
    <property type="project" value="InterPro"/>
</dbReference>
<evidence type="ECO:0000256" key="3">
    <source>
        <dbReference type="ARBA" id="ARBA00022801"/>
    </source>
</evidence>
<dbReference type="GO" id="GO:0008360">
    <property type="term" value="P:regulation of cell shape"/>
    <property type="evidence" value="ECO:0007669"/>
    <property type="project" value="UniProtKB-KW"/>
</dbReference>
<evidence type="ECO:0000256" key="2">
    <source>
        <dbReference type="ARBA" id="ARBA00022729"/>
    </source>
</evidence>
<dbReference type="InterPro" id="IPR018044">
    <property type="entry name" value="Peptidase_S11"/>
</dbReference>
<keyword evidence="2" id="KW-0732">Signal</keyword>
<feature type="transmembrane region" description="Helical" evidence="10">
    <location>
        <begin position="16"/>
        <end position="36"/>
    </location>
</feature>
<evidence type="ECO:0000313" key="13">
    <source>
        <dbReference type="Proteomes" id="UP000238916"/>
    </source>
</evidence>
<dbReference type="PANTHER" id="PTHR21581">
    <property type="entry name" value="D-ALANYL-D-ALANINE CARBOXYPEPTIDASE"/>
    <property type="match status" value="1"/>
</dbReference>
<dbReference type="InterPro" id="IPR012338">
    <property type="entry name" value="Beta-lactam/transpept-like"/>
</dbReference>
<reference evidence="13" key="1">
    <citation type="submission" date="2018-02" db="EMBL/GenBank/DDBJ databases">
        <authorList>
            <person name="Hausmann B."/>
        </authorList>
    </citation>
    <scope>NUCLEOTIDE SEQUENCE [LARGE SCALE GENOMIC DNA]</scope>
    <source>
        <strain evidence="13">Peat soil MAG SbF1</strain>
    </source>
</reference>
<feature type="domain" description="Peptidase S11 D-alanyl-D-alanine carboxypeptidase A N-terminal" evidence="11">
    <location>
        <begin position="82"/>
        <end position="292"/>
    </location>
</feature>
<evidence type="ECO:0000256" key="7">
    <source>
        <dbReference type="PIRSR" id="PIRSR618044-1"/>
    </source>
</evidence>
<keyword evidence="4" id="KW-0133">Cell shape</keyword>
<dbReference type="InterPro" id="IPR001967">
    <property type="entry name" value="Peptidase_S11_N"/>
</dbReference>
<dbReference type="OrthoDB" id="9791132at2"/>
<dbReference type="GO" id="GO:0009002">
    <property type="term" value="F:serine-type D-Ala-D-Ala carboxypeptidase activity"/>
    <property type="evidence" value="ECO:0007669"/>
    <property type="project" value="InterPro"/>
</dbReference>
<organism evidence="12 13">
    <name type="scientific">Candidatus Desulfosporosinus infrequens</name>
    <dbReference type="NCBI Taxonomy" id="2043169"/>
    <lineage>
        <taxon>Bacteria</taxon>
        <taxon>Bacillati</taxon>
        <taxon>Bacillota</taxon>
        <taxon>Clostridia</taxon>
        <taxon>Eubacteriales</taxon>
        <taxon>Desulfitobacteriaceae</taxon>
        <taxon>Desulfosporosinus</taxon>
    </lineage>
</organism>
<name>A0A2U3LNS1_9FIRM</name>
<dbReference type="SUPFAM" id="SSF56601">
    <property type="entry name" value="beta-lactamase/transpeptidase-like"/>
    <property type="match status" value="1"/>
</dbReference>
<keyword evidence="3" id="KW-0378">Hydrolase</keyword>
<evidence type="ECO:0000259" key="11">
    <source>
        <dbReference type="Pfam" id="PF00768"/>
    </source>
</evidence>
<feature type="binding site" evidence="8">
    <location>
        <position position="258"/>
    </location>
    <ligand>
        <name>substrate</name>
    </ligand>
</feature>
<evidence type="ECO:0000256" key="1">
    <source>
        <dbReference type="ARBA" id="ARBA00007164"/>
    </source>
</evidence>
<keyword evidence="10" id="KW-0472">Membrane</keyword>